<name>A0A8T1WIT1_9STRA</name>
<keyword evidence="2" id="KW-0812">Transmembrane</keyword>
<feature type="region of interest" description="Disordered" evidence="1">
    <location>
        <begin position="530"/>
        <end position="648"/>
    </location>
</feature>
<feature type="compositionally biased region" description="Polar residues" evidence="1">
    <location>
        <begin position="607"/>
        <end position="619"/>
    </location>
</feature>
<keyword evidence="2" id="KW-1133">Transmembrane helix</keyword>
<organism evidence="3 4">
    <name type="scientific">Phytophthora pseudosyringae</name>
    <dbReference type="NCBI Taxonomy" id="221518"/>
    <lineage>
        <taxon>Eukaryota</taxon>
        <taxon>Sar</taxon>
        <taxon>Stramenopiles</taxon>
        <taxon>Oomycota</taxon>
        <taxon>Peronosporomycetes</taxon>
        <taxon>Peronosporales</taxon>
        <taxon>Peronosporaceae</taxon>
        <taxon>Phytophthora</taxon>
    </lineage>
</organism>
<evidence type="ECO:0000313" key="4">
    <source>
        <dbReference type="Proteomes" id="UP000694044"/>
    </source>
</evidence>
<gene>
    <name evidence="3" type="ORF">PHYPSEUDO_000836</name>
</gene>
<feature type="transmembrane region" description="Helical" evidence="2">
    <location>
        <begin position="153"/>
        <end position="178"/>
    </location>
</feature>
<evidence type="ECO:0000256" key="1">
    <source>
        <dbReference type="SAM" id="MobiDB-lite"/>
    </source>
</evidence>
<dbReference type="AlphaFoldDB" id="A0A8T1WIT1"/>
<dbReference type="Proteomes" id="UP000694044">
    <property type="component" value="Unassembled WGS sequence"/>
</dbReference>
<keyword evidence="2" id="KW-0472">Membrane</keyword>
<comment type="caution">
    <text evidence="3">The sequence shown here is derived from an EMBL/GenBank/DDBJ whole genome shotgun (WGS) entry which is preliminary data.</text>
</comment>
<accession>A0A8T1WIT1</accession>
<feature type="transmembrane region" description="Helical" evidence="2">
    <location>
        <begin position="190"/>
        <end position="212"/>
    </location>
</feature>
<dbReference type="OrthoDB" id="114866at2759"/>
<evidence type="ECO:0000313" key="3">
    <source>
        <dbReference type="EMBL" id="KAG7392428.1"/>
    </source>
</evidence>
<evidence type="ECO:0008006" key="5">
    <source>
        <dbReference type="Google" id="ProtNLM"/>
    </source>
</evidence>
<keyword evidence="4" id="KW-1185">Reference proteome</keyword>
<feature type="transmembrane region" description="Helical" evidence="2">
    <location>
        <begin position="758"/>
        <end position="779"/>
    </location>
</feature>
<feature type="transmembrane region" description="Helical" evidence="2">
    <location>
        <begin position="287"/>
        <end position="309"/>
    </location>
</feature>
<feature type="transmembrane region" description="Helical" evidence="2">
    <location>
        <begin position="254"/>
        <end position="275"/>
    </location>
</feature>
<feature type="transmembrane region" description="Helical" evidence="2">
    <location>
        <begin position="224"/>
        <end position="242"/>
    </location>
</feature>
<dbReference type="EMBL" id="JAGDFM010000011">
    <property type="protein sequence ID" value="KAG7392428.1"/>
    <property type="molecule type" value="Genomic_DNA"/>
</dbReference>
<feature type="transmembrane region" description="Helical" evidence="2">
    <location>
        <begin position="119"/>
        <end position="141"/>
    </location>
</feature>
<sequence length="839" mass="91969">MFKQENKLAAGTLFTASTSSPHTRGDSTFGRLQVEMPRKRGMVVAPLPPSLPISPSARRPPHERQHSQLVVGTMKVFGSSLGPLYNLWERLQVSHCGQYSVERMLALEEYGQRVSPLRVAAVCMLTPLSPLLLVVLTGFLPLRPSAEGPDANYMFWIRHTVVLGLTMLSGIMQAKAWLSELALTDTRMVGITLCSAAITTGFLVLLAKWWVFPLPFMNMLQSPVILAVGTCMTGLVLGRGALRDVPDVDFRVNRFFVLIIAQGSLITIYPAYHGLFLAAPTLVQPHLIALLTLVNITMKNILAACGAHLEDRLPEVIVFTVDVFNALYSALCMRSTNSLKMVAIVVTLNTVDMMLALHGMSRRSRVALANRAVQLKRHRQQTLSTRALGAEEQEREDSLGTLFQATLQLLQLPGQLDPAELRQICLLSCAEHNVSDGNRALLAALAARCVYNNERRPTVLRSMAQRKSRYSSHAMSGPDLSAEHFSVAVKPPSQFMQRLRAAARLIPEAGKRLSVQIGTRLSISLGFRSDSRDQLSQQKDTEGGEESDTDSFENDATPNEVAELASSSSPSRRQSHQAGLGTPPSSTPVEPYPRQISGQAPRRISGQAESFSRPASTQLLGAGPSRKVSAQTDPATPTQSGSGRRLMSHLGSSRRLAAFNAAVATKLATSLKLRPVLMPDNPVINDILKETRKQNTVAVNQTLQLLFNNEYLGLIAYAQCITPTIYMTYMVVMQGMPNREFYLSGHDREDPDGLAQRFTVIAVFVGLQTAILLGLHLFVATRFGVSTLYQVAFVLETHARLVQGKIATWLLFAVGFMLEHNGKHKTYSFECGGCTNVCV</sequence>
<reference evidence="3" key="1">
    <citation type="submission" date="2021-02" db="EMBL/GenBank/DDBJ databases">
        <authorList>
            <person name="Palmer J.M."/>
        </authorList>
    </citation>
    <scope>NUCLEOTIDE SEQUENCE</scope>
    <source>
        <strain evidence="3">SCRP734</strain>
    </source>
</reference>
<protein>
    <recommendedName>
        <fullName evidence="5">Transmembrane protein</fullName>
    </recommendedName>
</protein>
<proteinExistence type="predicted"/>
<evidence type="ECO:0000256" key="2">
    <source>
        <dbReference type="SAM" id="Phobius"/>
    </source>
</evidence>
<feature type="compositionally biased region" description="Polar residues" evidence="1">
    <location>
        <begin position="628"/>
        <end position="642"/>
    </location>
</feature>
<feature type="compositionally biased region" description="Acidic residues" evidence="1">
    <location>
        <begin position="543"/>
        <end position="553"/>
    </location>
</feature>